<proteinExistence type="predicted"/>
<feature type="compositionally biased region" description="Acidic residues" evidence="1">
    <location>
        <begin position="11"/>
        <end position="20"/>
    </location>
</feature>
<dbReference type="EMBL" id="NKHU02000106">
    <property type="protein sequence ID" value="RHZ54858.1"/>
    <property type="molecule type" value="Genomic_DNA"/>
</dbReference>
<feature type="region of interest" description="Disordered" evidence="1">
    <location>
        <begin position="1"/>
        <end position="20"/>
    </location>
</feature>
<dbReference type="OrthoDB" id="5414143at2759"/>
<dbReference type="Proteomes" id="UP000215305">
    <property type="component" value="Unassembled WGS sequence"/>
</dbReference>
<sequence length="117" mass="12708">MDGWDPAQEGQGDDELMDSLEDRTEEELLEAETLEKLGNIEIDQERENLVRGRVCGLLYGGTTNYCGPPGNPSFNAMAGLVTDITELSQSVKLRTVPRDEYGNVTGAPAELGLPEPP</sequence>
<evidence type="ECO:0000256" key="1">
    <source>
        <dbReference type="SAM" id="MobiDB-lite"/>
    </source>
</evidence>
<accession>A0A397GYZ0</accession>
<gene>
    <name evidence="2" type="ORF">CDV56_106725</name>
</gene>
<evidence type="ECO:0000313" key="3">
    <source>
        <dbReference type="Proteomes" id="UP000215305"/>
    </source>
</evidence>
<keyword evidence="3" id="KW-1185">Reference proteome</keyword>
<evidence type="ECO:0000313" key="2">
    <source>
        <dbReference type="EMBL" id="RHZ54858.1"/>
    </source>
</evidence>
<name>A0A397GYZ0_ASPTH</name>
<dbReference type="RefSeq" id="XP_026614124.1">
    <property type="nucleotide sequence ID" value="XM_026760344.1"/>
</dbReference>
<comment type="caution">
    <text evidence="2">The sequence shown here is derived from an EMBL/GenBank/DDBJ whole genome shotgun (WGS) entry which is preliminary data.</text>
</comment>
<protein>
    <submittedName>
        <fullName evidence="2">Uncharacterized protein</fullName>
    </submittedName>
</protein>
<dbReference type="GeneID" id="38128699"/>
<organism evidence="2 3">
    <name type="scientific">Aspergillus thermomutatus</name>
    <name type="common">Neosartorya pseudofischeri</name>
    <dbReference type="NCBI Taxonomy" id="41047"/>
    <lineage>
        <taxon>Eukaryota</taxon>
        <taxon>Fungi</taxon>
        <taxon>Dikarya</taxon>
        <taxon>Ascomycota</taxon>
        <taxon>Pezizomycotina</taxon>
        <taxon>Eurotiomycetes</taxon>
        <taxon>Eurotiomycetidae</taxon>
        <taxon>Eurotiales</taxon>
        <taxon>Aspergillaceae</taxon>
        <taxon>Aspergillus</taxon>
        <taxon>Aspergillus subgen. Fumigati</taxon>
    </lineage>
</organism>
<dbReference type="AlphaFoldDB" id="A0A397GYZ0"/>
<dbReference type="VEuPathDB" id="FungiDB:CDV56_106725"/>
<reference evidence="2" key="1">
    <citation type="submission" date="2018-08" db="EMBL/GenBank/DDBJ databases">
        <title>Draft genome sequence of azole-resistant Aspergillus thermomutatus (Neosartorya pseudofischeri) strain HMR AF 39, isolated from a human nasal aspirate.</title>
        <authorList>
            <person name="Parent-Michaud M."/>
            <person name="Dufresne P.J."/>
            <person name="Fournier E."/>
            <person name="Martineau C."/>
            <person name="Moreira S."/>
            <person name="Perkins V."/>
            <person name="De Repentigny L."/>
            <person name="Dufresne S.F."/>
        </authorList>
    </citation>
    <scope>NUCLEOTIDE SEQUENCE [LARGE SCALE GENOMIC DNA]</scope>
    <source>
        <strain evidence="2">HMR AF 39</strain>
    </source>
</reference>